<dbReference type="InterPro" id="IPR006620">
    <property type="entry name" value="Pro_4_hyd_alph"/>
</dbReference>
<gene>
    <name evidence="7" type="ORF">SG34_026775</name>
</gene>
<dbReference type="KEGG" id="tvd:SG34_026775"/>
<evidence type="ECO:0000256" key="5">
    <source>
        <dbReference type="ARBA" id="ARBA00023004"/>
    </source>
</evidence>
<dbReference type="GO" id="GO:0031418">
    <property type="term" value="F:L-ascorbic acid binding"/>
    <property type="evidence" value="ECO:0007669"/>
    <property type="project" value="InterPro"/>
</dbReference>
<comment type="cofactor">
    <cofactor evidence="1">
        <name>L-ascorbate</name>
        <dbReference type="ChEBI" id="CHEBI:38290"/>
    </cofactor>
</comment>
<evidence type="ECO:0000256" key="3">
    <source>
        <dbReference type="ARBA" id="ARBA00022964"/>
    </source>
</evidence>
<keyword evidence="4" id="KW-0560">Oxidoreductase</keyword>
<dbReference type="GO" id="GO:0016705">
    <property type="term" value="F:oxidoreductase activity, acting on paired donors, with incorporation or reduction of molecular oxygen"/>
    <property type="evidence" value="ECO:0007669"/>
    <property type="project" value="InterPro"/>
</dbReference>
<evidence type="ECO:0000313" key="8">
    <source>
        <dbReference type="Proteomes" id="UP000032352"/>
    </source>
</evidence>
<evidence type="ECO:0000256" key="2">
    <source>
        <dbReference type="ARBA" id="ARBA00022723"/>
    </source>
</evidence>
<keyword evidence="2" id="KW-0479">Metal-binding</keyword>
<protein>
    <submittedName>
        <fullName evidence="7">2OG-Fe(II) oxygenase</fullName>
    </submittedName>
</protein>
<dbReference type="Gene3D" id="2.60.120.620">
    <property type="entry name" value="q2cbj1_9rhob like domain"/>
    <property type="match status" value="1"/>
</dbReference>
<dbReference type="AlphaFoldDB" id="A0AAF0C733"/>
<feature type="domain" description="Prolyl 4-hydroxylase alpha subunit" evidence="6">
    <location>
        <begin position="3"/>
        <end position="221"/>
    </location>
</feature>
<keyword evidence="8" id="KW-1185">Reference proteome</keyword>
<dbReference type="EMBL" id="CP059733">
    <property type="protein sequence ID" value="WDE04872.1"/>
    <property type="molecule type" value="Genomic_DNA"/>
</dbReference>
<name>A0AAF0C733_9GAMM</name>
<dbReference type="RefSeq" id="WP_044841251.1">
    <property type="nucleotide sequence ID" value="NZ_CP059733.1"/>
</dbReference>
<dbReference type="GO" id="GO:0051213">
    <property type="term" value="F:dioxygenase activity"/>
    <property type="evidence" value="ECO:0007669"/>
    <property type="project" value="UniProtKB-KW"/>
</dbReference>
<keyword evidence="5" id="KW-0408">Iron</keyword>
<keyword evidence="3" id="KW-0223">Dioxygenase</keyword>
<evidence type="ECO:0000313" key="7">
    <source>
        <dbReference type="EMBL" id="WDE04872.1"/>
    </source>
</evidence>
<dbReference type="InterPro" id="IPR045054">
    <property type="entry name" value="P4HA-like"/>
</dbReference>
<evidence type="ECO:0000259" key="6">
    <source>
        <dbReference type="SMART" id="SM00702"/>
    </source>
</evidence>
<evidence type="ECO:0000256" key="1">
    <source>
        <dbReference type="ARBA" id="ARBA00001961"/>
    </source>
</evidence>
<dbReference type="Pfam" id="PF13640">
    <property type="entry name" value="2OG-FeII_Oxy_3"/>
    <property type="match status" value="1"/>
</dbReference>
<evidence type="ECO:0000256" key="4">
    <source>
        <dbReference type="ARBA" id="ARBA00023002"/>
    </source>
</evidence>
<organism evidence="7 8">
    <name type="scientific">Thalassomonas viridans</name>
    <dbReference type="NCBI Taxonomy" id="137584"/>
    <lineage>
        <taxon>Bacteria</taxon>
        <taxon>Pseudomonadati</taxon>
        <taxon>Pseudomonadota</taxon>
        <taxon>Gammaproteobacteria</taxon>
        <taxon>Alteromonadales</taxon>
        <taxon>Colwelliaceae</taxon>
        <taxon>Thalassomonas</taxon>
    </lineage>
</organism>
<dbReference type="InterPro" id="IPR044862">
    <property type="entry name" value="Pro_4_hyd_alph_FE2OG_OXY"/>
</dbReference>
<dbReference type="SMART" id="SM00702">
    <property type="entry name" value="P4Hc"/>
    <property type="match status" value="1"/>
</dbReference>
<reference evidence="7 8" key="1">
    <citation type="journal article" date="2015" name="Genome Announc.">
        <title>Draft Genome Sequences of Marine Isolates of Thalassomonas viridans and Thalassomonas actiniarum.</title>
        <authorList>
            <person name="Olonade I."/>
            <person name="van Zyl L.J."/>
            <person name="Trindade M."/>
        </authorList>
    </citation>
    <scope>NUCLEOTIDE SEQUENCE [LARGE SCALE GENOMIC DNA]</scope>
    <source>
        <strain evidence="7 8">XOM25</strain>
    </source>
</reference>
<proteinExistence type="predicted"/>
<dbReference type="GO" id="GO:0005506">
    <property type="term" value="F:iron ion binding"/>
    <property type="evidence" value="ECO:0007669"/>
    <property type="project" value="InterPro"/>
</dbReference>
<dbReference type="PANTHER" id="PTHR10869">
    <property type="entry name" value="PROLYL 4-HYDROXYLASE ALPHA SUBUNIT"/>
    <property type="match status" value="1"/>
</dbReference>
<sequence length="233" mass="26782">MTDFIEIYPDALPRKFCQDFVRQFEKSPHKNPGRTGGGVDTSKKISQDIYLNQHPEFQQAMQTITQACTQRVSEYMAKYFFSMISGISLTVAHPETKEPVVLTAENFEEIGKPNIINLMQYLFRLAPINAQKYDKGRGNYGYWHSEIYPQPGHNDALHRILLFLIYLNDVEEGGETDFYYQDKSVKPKAGTMVIAPCGFTHTHRGNIPVSSDKYVLTSWVLFNPAERIYTPQR</sequence>
<dbReference type="PANTHER" id="PTHR10869:SF246">
    <property type="entry name" value="TRANSMEMBRANE PROLYL 4-HYDROXYLASE"/>
    <property type="match status" value="1"/>
</dbReference>
<dbReference type="Proteomes" id="UP000032352">
    <property type="component" value="Chromosome"/>
</dbReference>
<reference evidence="7 8" key="2">
    <citation type="journal article" date="2022" name="Mar. Drugs">
        <title>Bioassay-Guided Fractionation Leads to the Detection of Cholic Acid Generated by the Rare Thalassomonas sp.</title>
        <authorList>
            <person name="Pheiffer F."/>
            <person name="Schneider Y.K."/>
            <person name="Hansen E.H."/>
            <person name="Andersen J.H."/>
            <person name="Isaksson J."/>
            <person name="Busche T."/>
            <person name="R C."/>
            <person name="Kalinowski J."/>
            <person name="Zyl L.V."/>
            <person name="Trindade M."/>
        </authorList>
    </citation>
    <scope>NUCLEOTIDE SEQUENCE [LARGE SCALE GENOMIC DNA]</scope>
    <source>
        <strain evidence="7 8">XOM25</strain>
    </source>
</reference>
<accession>A0AAF0C733</accession>